<reference evidence="2 3" key="1">
    <citation type="journal article" date="2011" name="J. Bacteriol.">
        <title>Genome sequence of Methyloversatilis universalis FAM5T, a methylotrophic representative of the order Rhodocyclales.</title>
        <authorList>
            <person name="Kittichotirat W."/>
            <person name="Good N.M."/>
            <person name="Hall R."/>
            <person name="Bringel F."/>
            <person name="Lajus A."/>
            <person name="Medigue C."/>
            <person name="Smalley N.E."/>
            <person name="Beck D."/>
            <person name="Bumgarner R."/>
            <person name="Vuilleumier S."/>
            <person name="Kalyuzhnaya M.G."/>
        </authorList>
    </citation>
    <scope>NUCLEOTIDE SEQUENCE [LARGE SCALE GENOMIC DNA]</scope>
    <source>
        <strain evidence="3">ATCC BAA-1314 / JCM 13912 / FAM5</strain>
    </source>
</reference>
<gene>
    <name evidence="2" type="ORF">METUNv1_00230</name>
</gene>
<protein>
    <recommendedName>
        <fullName evidence="1">Thioesterase domain-containing protein</fullName>
    </recommendedName>
</protein>
<dbReference type="OrthoDB" id="7060041at2"/>
<comment type="caution">
    <text evidence="2">The sequence shown here is derived from an EMBL/GenBank/DDBJ whole genome shotgun (WGS) entry which is preliminary data.</text>
</comment>
<dbReference type="AlphaFoldDB" id="F5R799"/>
<dbReference type="GO" id="GO:0016790">
    <property type="term" value="F:thiolester hydrolase activity"/>
    <property type="evidence" value="ECO:0007669"/>
    <property type="project" value="UniProtKB-ARBA"/>
</dbReference>
<dbReference type="CDD" id="cd03443">
    <property type="entry name" value="PaaI_thioesterase"/>
    <property type="match status" value="1"/>
</dbReference>
<dbReference type="Gene3D" id="3.10.129.10">
    <property type="entry name" value="Hotdog Thioesterase"/>
    <property type="match status" value="1"/>
</dbReference>
<dbReference type="EMBL" id="AFHG01000028">
    <property type="protein sequence ID" value="EGK73599.1"/>
    <property type="molecule type" value="Genomic_DNA"/>
</dbReference>
<dbReference type="STRING" id="1000565.METUNv1_00230"/>
<dbReference type="InterPro" id="IPR006683">
    <property type="entry name" value="Thioestr_dom"/>
</dbReference>
<organism evidence="2 3">
    <name type="scientific">Methyloversatilis universalis (strain ATCC BAA-1314 / DSM 25237 / JCM 13912 / CCUG 52030 / FAM5)</name>
    <dbReference type="NCBI Taxonomy" id="1000565"/>
    <lineage>
        <taxon>Bacteria</taxon>
        <taxon>Pseudomonadati</taxon>
        <taxon>Pseudomonadota</taxon>
        <taxon>Betaproteobacteria</taxon>
        <taxon>Nitrosomonadales</taxon>
        <taxon>Sterolibacteriaceae</taxon>
        <taxon>Methyloversatilis</taxon>
    </lineage>
</organism>
<accession>F5R799</accession>
<keyword evidence="3" id="KW-1185">Reference proteome</keyword>
<evidence type="ECO:0000259" key="1">
    <source>
        <dbReference type="Pfam" id="PF03061"/>
    </source>
</evidence>
<proteinExistence type="predicted"/>
<dbReference type="Proteomes" id="UP000005019">
    <property type="component" value="Unassembled WGS sequence"/>
</dbReference>
<evidence type="ECO:0000313" key="2">
    <source>
        <dbReference type="EMBL" id="EGK73599.1"/>
    </source>
</evidence>
<name>F5R799_METUF</name>
<dbReference type="InterPro" id="IPR029069">
    <property type="entry name" value="HotDog_dom_sf"/>
</dbReference>
<dbReference type="SUPFAM" id="SSF54637">
    <property type="entry name" value="Thioesterase/thiol ester dehydrase-isomerase"/>
    <property type="match status" value="1"/>
</dbReference>
<sequence length="146" mass="15423">MPPQIPHDDDATAGCTPVVLRGPFFGGRTVYAGPGGNRDRFAARIAGEDCNGLGITHGGVIATLADIFLVGFIAGQLPADARLVTASLTVDYLGPSRAGDWLLGHIHAHRIGRRQCMATGEFRVGDRTVALIRAHCTRISSTWSSS</sequence>
<dbReference type="RefSeq" id="WP_008057991.1">
    <property type="nucleotide sequence ID" value="NZ_AFHG01000028.1"/>
</dbReference>
<feature type="domain" description="Thioesterase" evidence="1">
    <location>
        <begin position="54"/>
        <end position="129"/>
    </location>
</feature>
<dbReference type="eggNOG" id="COG2050">
    <property type="taxonomic scope" value="Bacteria"/>
</dbReference>
<dbReference type="Pfam" id="PF03061">
    <property type="entry name" value="4HBT"/>
    <property type="match status" value="1"/>
</dbReference>
<evidence type="ECO:0000313" key="3">
    <source>
        <dbReference type="Proteomes" id="UP000005019"/>
    </source>
</evidence>